<proteinExistence type="predicted"/>
<feature type="transmembrane region" description="Helical" evidence="1">
    <location>
        <begin position="21"/>
        <end position="43"/>
    </location>
</feature>
<sequence>MDCSGSFLRVQDRNHKMYTKTVSITLVIVICVFLGLYGLVGILQSGMFQCRPSQPCWSDSKAGGAGAAGLQNTRSYVELEEFKKCAGDSPTRKGVFDCLVSGTIPVIFDENTIYQQYMEYLPKKGRSYSVLFDGHAVLDGKIDVLEELHRIPANTIAAMQWTINGLLPNIIYSKPGSNVSTRDAFDITIDSLLHRFRVQS</sequence>
<evidence type="ECO:0000313" key="2">
    <source>
        <dbReference type="EMBL" id="CAK9223281.1"/>
    </source>
</evidence>
<keyword evidence="1" id="KW-0812">Transmembrane</keyword>
<keyword evidence="3" id="KW-1185">Reference proteome</keyword>
<dbReference type="EMBL" id="OZ019896">
    <property type="protein sequence ID" value="CAK9223281.1"/>
    <property type="molecule type" value="Genomic_DNA"/>
</dbReference>
<organism evidence="2 3">
    <name type="scientific">Sphagnum troendelagicum</name>
    <dbReference type="NCBI Taxonomy" id="128251"/>
    <lineage>
        <taxon>Eukaryota</taxon>
        <taxon>Viridiplantae</taxon>
        <taxon>Streptophyta</taxon>
        <taxon>Embryophyta</taxon>
        <taxon>Bryophyta</taxon>
        <taxon>Sphagnophytina</taxon>
        <taxon>Sphagnopsida</taxon>
        <taxon>Sphagnales</taxon>
        <taxon>Sphagnaceae</taxon>
        <taxon>Sphagnum</taxon>
    </lineage>
</organism>
<gene>
    <name evidence="2" type="ORF">CSSPTR1EN2_LOCUS16753</name>
</gene>
<dbReference type="Proteomes" id="UP001497512">
    <property type="component" value="Chromosome 4"/>
</dbReference>
<name>A0ABP0UKN8_9BRYO</name>
<keyword evidence="1" id="KW-0472">Membrane</keyword>
<evidence type="ECO:0000256" key="1">
    <source>
        <dbReference type="SAM" id="Phobius"/>
    </source>
</evidence>
<evidence type="ECO:0008006" key="4">
    <source>
        <dbReference type="Google" id="ProtNLM"/>
    </source>
</evidence>
<accession>A0ABP0UKN8</accession>
<keyword evidence="1" id="KW-1133">Transmembrane helix</keyword>
<reference evidence="2" key="1">
    <citation type="submission" date="2024-02" db="EMBL/GenBank/DDBJ databases">
        <authorList>
            <consortium name="ELIXIR-Norway"/>
            <consortium name="Elixir Norway"/>
        </authorList>
    </citation>
    <scope>NUCLEOTIDE SEQUENCE</scope>
</reference>
<protein>
    <recommendedName>
        <fullName evidence="4">Exostosin GT47 domain-containing protein</fullName>
    </recommendedName>
</protein>
<evidence type="ECO:0000313" key="3">
    <source>
        <dbReference type="Proteomes" id="UP001497512"/>
    </source>
</evidence>